<proteinExistence type="predicted"/>
<evidence type="ECO:0000313" key="3">
    <source>
        <dbReference type="EMBL" id="AIC16209.1"/>
    </source>
</evidence>
<dbReference type="EMBL" id="CP007536">
    <property type="protein sequence ID" value="AIC16209.1"/>
    <property type="molecule type" value="Genomic_DNA"/>
</dbReference>
<dbReference type="AlphaFoldDB" id="A0A060HHY6"/>
<organism evidence="3 4">
    <name type="scientific">Nitrososphaera viennensis EN76</name>
    <dbReference type="NCBI Taxonomy" id="926571"/>
    <lineage>
        <taxon>Archaea</taxon>
        <taxon>Nitrososphaerota</taxon>
        <taxon>Nitrososphaeria</taxon>
        <taxon>Nitrososphaerales</taxon>
        <taxon>Nitrososphaeraceae</taxon>
        <taxon>Nitrososphaera</taxon>
    </lineage>
</organism>
<keyword evidence="4" id="KW-1185">Reference proteome</keyword>
<dbReference type="RefSeq" id="WP_075055029.1">
    <property type="nucleotide sequence ID" value="NZ_CP007536.1"/>
</dbReference>
<evidence type="ECO:0000259" key="2">
    <source>
        <dbReference type="Pfam" id="PF09335"/>
    </source>
</evidence>
<dbReference type="STRING" id="926571.NVIE_019500"/>
<reference evidence="3 4" key="1">
    <citation type="journal article" date="2014" name="Int. J. Syst. Evol. Microbiol.">
        <title>Nitrososphaera viennensis gen. nov., sp. nov., an aerobic and mesophilic, ammonia-oxidizing archaeon from soil and a member of the archaeal phylum Thaumarchaeota.</title>
        <authorList>
            <person name="Stieglmeier M."/>
            <person name="Klingl A."/>
            <person name="Alves R.J."/>
            <person name="Rittmann S.K."/>
            <person name="Melcher M."/>
            <person name="Leisch N."/>
            <person name="Schleper C."/>
        </authorList>
    </citation>
    <scope>NUCLEOTIDE SEQUENCE [LARGE SCALE GENOMIC DNA]</scope>
    <source>
        <strain evidence="3">EN76</strain>
    </source>
</reference>
<feature type="transmembrane region" description="Helical" evidence="1">
    <location>
        <begin position="110"/>
        <end position="131"/>
    </location>
</feature>
<dbReference type="PANTHER" id="PTHR42709">
    <property type="entry name" value="ALKALINE PHOSPHATASE LIKE PROTEIN"/>
    <property type="match status" value="1"/>
</dbReference>
<feature type="transmembrane region" description="Helical" evidence="1">
    <location>
        <begin position="151"/>
        <end position="170"/>
    </location>
</feature>
<sequence>MIEQYLQYAQEIITKLAANSIFAEFGLAGLFVNSVLASTALPLPTEIAVSALLAAGQDKLLVFLTLAAGTVAGGFLSYFIGKSGAKVFRFLKPKHQEKEQKKSHEMLAKYGWLALVAAPWVPVFGDIIIMIAGAKSYDFRKFTIAMTAGKIVKALATVYFIGLVATRLFGGM</sequence>
<dbReference type="PANTHER" id="PTHR42709:SF4">
    <property type="entry name" value="INNER MEMBRANE PROTEIN YQAA"/>
    <property type="match status" value="1"/>
</dbReference>
<keyword evidence="1" id="KW-0472">Membrane</keyword>
<keyword evidence="1" id="KW-0812">Transmembrane</keyword>
<accession>A0A060HHY6</accession>
<dbReference type="Pfam" id="PF09335">
    <property type="entry name" value="VTT_dom"/>
    <property type="match status" value="1"/>
</dbReference>
<dbReference type="InterPro" id="IPR051311">
    <property type="entry name" value="DedA_domain"/>
</dbReference>
<protein>
    <submittedName>
        <fullName evidence="3">DedA family protein</fullName>
    </submittedName>
</protein>
<dbReference type="Proteomes" id="UP000027093">
    <property type="component" value="Chromosome"/>
</dbReference>
<keyword evidence="1" id="KW-1133">Transmembrane helix</keyword>
<evidence type="ECO:0000313" key="4">
    <source>
        <dbReference type="Proteomes" id="UP000027093"/>
    </source>
</evidence>
<feature type="transmembrane region" description="Helical" evidence="1">
    <location>
        <begin position="61"/>
        <end position="81"/>
    </location>
</feature>
<dbReference type="OrthoDB" id="10459at2157"/>
<dbReference type="InterPro" id="IPR032816">
    <property type="entry name" value="VTT_dom"/>
</dbReference>
<dbReference type="GeneID" id="74947196"/>
<evidence type="ECO:0000256" key="1">
    <source>
        <dbReference type="SAM" id="Phobius"/>
    </source>
</evidence>
<feature type="transmembrane region" description="Helical" evidence="1">
    <location>
        <begin position="21"/>
        <end position="41"/>
    </location>
</feature>
<dbReference type="HOGENOM" id="CLU_125997_2_0_2"/>
<gene>
    <name evidence="3" type="ORF">NVIE_019500</name>
</gene>
<name>A0A060HHY6_9ARCH</name>
<feature type="domain" description="VTT" evidence="2">
    <location>
        <begin position="47"/>
        <end position="161"/>
    </location>
</feature>
<dbReference type="KEGG" id="nvn:NVIE_019500"/>